<evidence type="ECO:0000259" key="3">
    <source>
        <dbReference type="SMART" id="SM00642"/>
    </source>
</evidence>
<sequence length="589" mass="67063">MTPFEQTVHPLLSHLYGPRASEVQRRLGQHIEHFRNTSQTPAITENTASERDNAPTWSEKDQWVISYGDSIVAEETPPLAVLNEFLQRYLGERISGVHVLPFFPWSSDDGFSVIHYREVNPELGDWQHIRELANHYDVMGDLVLNHVSRESLWFVDYLTGSLPGRDYFIEIDPETDVSDVVRPRSSPLLVPISTRRGTRHVWATFSEDQIDLNFENPDVLLEFVGILLFYLQQGVRIIRLDAVAFLWKRLGTPCIHLPETHTVVRLLRAIVDEIAPGTLIITETNVPHAENISYFGLERLANGSPDEAHMVYQFALPPLLLHTLTRGEATTLQTWLARLPILPRHCTYLNFTASHDGIGVRPLEGLLPDHERDALLELMHRFGGFVSMRSNPDGSDSPYEINITWFEAMRGTRRGPDPWQIARFLCSQAIMLTLQGIPALYIHTLTGTLNDVEGVERSGRLRSINRRRWQRDELALLLESPSTPTHDVFHALSRLLELRRTEPCFHPNATQRVLTTPPEVLAIERGPLSNGRRLLALFNVTDTLLPLDNVGEALEQALSQHAWRALDLQNAQEERALPPYAIRWMVADT</sequence>
<accession>A0ABX2BAD8</accession>
<dbReference type="CDD" id="cd11356">
    <property type="entry name" value="AmyAc_Sucrose_phosphorylase-like_1"/>
    <property type="match status" value="1"/>
</dbReference>
<dbReference type="Gene3D" id="3.90.400.10">
    <property type="entry name" value="Oligo-1,6-glucosidase, Domain 2"/>
    <property type="match status" value="1"/>
</dbReference>
<evidence type="ECO:0000256" key="2">
    <source>
        <dbReference type="ARBA" id="ARBA00022679"/>
    </source>
</evidence>
<dbReference type="PANTHER" id="PTHR38784:SF1">
    <property type="entry name" value="SUCROSE PHOSPHORYLASE"/>
    <property type="match status" value="1"/>
</dbReference>
<dbReference type="PIRSF" id="PIRSF003059">
    <property type="entry name" value="Sucrose_phosphorylase"/>
    <property type="match status" value="1"/>
</dbReference>
<comment type="caution">
    <text evidence="4">The sequence shown here is derived from an EMBL/GenBank/DDBJ whole genome shotgun (WGS) entry which is preliminary data.</text>
</comment>
<dbReference type="EMBL" id="QDKN01000002">
    <property type="protein sequence ID" value="NPT29999.1"/>
    <property type="molecule type" value="Genomic_DNA"/>
</dbReference>
<gene>
    <name evidence="4" type="ORF">DDR56_05345</name>
</gene>
<evidence type="ECO:0000313" key="5">
    <source>
        <dbReference type="Proteomes" id="UP001318401"/>
    </source>
</evidence>
<proteinExistence type="predicted"/>
<organism evidence="4 5">
    <name type="scientific">Vreelandella venusta</name>
    <dbReference type="NCBI Taxonomy" id="44935"/>
    <lineage>
        <taxon>Bacteria</taxon>
        <taxon>Pseudomonadati</taxon>
        <taxon>Pseudomonadota</taxon>
        <taxon>Gammaproteobacteria</taxon>
        <taxon>Oceanospirillales</taxon>
        <taxon>Halomonadaceae</taxon>
        <taxon>Vreelandella</taxon>
    </lineage>
</organism>
<dbReference type="SUPFAM" id="SSF51445">
    <property type="entry name" value="(Trans)glycosidases"/>
    <property type="match status" value="1"/>
</dbReference>
<evidence type="ECO:0000256" key="1">
    <source>
        <dbReference type="ARBA" id="ARBA00022676"/>
    </source>
</evidence>
<dbReference type="InterPro" id="IPR006047">
    <property type="entry name" value="GH13_cat_dom"/>
</dbReference>
<dbReference type="InterPro" id="IPR017853">
    <property type="entry name" value="GH"/>
</dbReference>
<dbReference type="SMART" id="SM00642">
    <property type="entry name" value="Aamy"/>
    <property type="match status" value="1"/>
</dbReference>
<dbReference type="InterPro" id="IPR016377">
    <property type="entry name" value="Sucrose_GGa_phosphorylase-rel"/>
</dbReference>
<protein>
    <submittedName>
        <fullName evidence="4">Alpha-amylase</fullName>
    </submittedName>
</protein>
<name>A0ABX2BAD8_9GAMM</name>
<reference evidence="4 5" key="1">
    <citation type="submission" date="2018-04" db="EMBL/GenBank/DDBJ databases">
        <authorList>
            <person name="Li G."/>
            <person name="Du W."/>
            <person name="Bai Y."/>
        </authorList>
    </citation>
    <scope>NUCLEOTIDE SEQUENCE [LARGE SCALE GENOMIC DNA]</scope>
    <source>
        <strain evidence="4 5">YYYZ-3</strain>
    </source>
</reference>
<keyword evidence="1" id="KW-0328">Glycosyltransferase</keyword>
<keyword evidence="2" id="KW-0808">Transferase</keyword>
<keyword evidence="5" id="KW-1185">Reference proteome</keyword>
<evidence type="ECO:0000313" key="4">
    <source>
        <dbReference type="EMBL" id="NPT29999.1"/>
    </source>
</evidence>
<dbReference type="InterPro" id="IPR033746">
    <property type="entry name" value="GGa_phosphorylase"/>
</dbReference>
<dbReference type="InterPro" id="IPR045857">
    <property type="entry name" value="O16G_dom_2"/>
</dbReference>
<feature type="domain" description="Glycosyl hydrolase family 13 catalytic" evidence="3">
    <location>
        <begin position="61"/>
        <end position="499"/>
    </location>
</feature>
<dbReference type="RefSeq" id="WP_125749980.1">
    <property type="nucleotide sequence ID" value="NZ_CP034367.1"/>
</dbReference>
<dbReference type="PANTHER" id="PTHR38784">
    <property type="entry name" value="SUCROSE PHOSPHORYLASE"/>
    <property type="match status" value="1"/>
</dbReference>
<dbReference type="Pfam" id="PF00128">
    <property type="entry name" value="Alpha-amylase"/>
    <property type="match status" value="1"/>
</dbReference>
<dbReference type="Proteomes" id="UP001318401">
    <property type="component" value="Unassembled WGS sequence"/>
</dbReference>
<dbReference type="Gene3D" id="3.20.20.80">
    <property type="entry name" value="Glycosidases"/>
    <property type="match status" value="1"/>
</dbReference>